<dbReference type="InterPro" id="IPR001173">
    <property type="entry name" value="Glyco_trans_2-like"/>
</dbReference>
<dbReference type="CDD" id="cd02440">
    <property type="entry name" value="AdoMet_MTases"/>
    <property type="match status" value="1"/>
</dbReference>
<dbReference type="Proteomes" id="UP000548632">
    <property type="component" value="Unassembled WGS sequence"/>
</dbReference>
<name>A0A839HGD9_9GAMM</name>
<protein>
    <submittedName>
        <fullName evidence="2">Glycosyltransferase</fullName>
    </submittedName>
</protein>
<dbReference type="PANTHER" id="PTHR43179">
    <property type="entry name" value="RHAMNOSYLTRANSFERASE WBBL"/>
    <property type="match status" value="1"/>
</dbReference>
<dbReference type="Gene3D" id="3.90.550.10">
    <property type="entry name" value="Spore Coat Polysaccharide Biosynthesis Protein SpsA, Chain A"/>
    <property type="match status" value="1"/>
</dbReference>
<dbReference type="SUPFAM" id="SSF53335">
    <property type="entry name" value="S-adenosyl-L-methionine-dependent methyltransferases"/>
    <property type="match status" value="1"/>
</dbReference>
<dbReference type="InterPro" id="IPR029044">
    <property type="entry name" value="Nucleotide-diphossugar_trans"/>
</dbReference>
<dbReference type="SUPFAM" id="SSF53448">
    <property type="entry name" value="Nucleotide-diphospho-sugar transferases"/>
    <property type="match status" value="2"/>
</dbReference>
<evidence type="ECO:0000313" key="2">
    <source>
        <dbReference type="EMBL" id="MBB1125989.1"/>
    </source>
</evidence>
<dbReference type="EMBL" id="JABVCQ010000012">
    <property type="protein sequence ID" value="MBB1125989.1"/>
    <property type="molecule type" value="Genomic_DNA"/>
</dbReference>
<dbReference type="InterPro" id="IPR029063">
    <property type="entry name" value="SAM-dependent_MTases_sf"/>
</dbReference>
<proteinExistence type="predicted"/>
<organism evidence="2 3">
    <name type="scientific">Thiospirillum jenense</name>
    <dbReference type="NCBI Taxonomy" id="1653858"/>
    <lineage>
        <taxon>Bacteria</taxon>
        <taxon>Pseudomonadati</taxon>
        <taxon>Pseudomonadota</taxon>
        <taxon>Gammaproteobacteria</taxon>
        <taxon>Chromatiales</taxon>
        <taxon>Chromatiaceae</taxon>
        <taxon>Thiospirillum</taxon>
    </lineage>
</organism>
<dbReference type="SUPFAM" id="SSF53756">
    <property type="entry name" value="UDP-Glycosyltransferase/glycogen phosphorylase"/>
    <property type="match status" value="1"/>
</dbReference>
<reference evidence="2 3" key="1">
    <citation type="journal article" date="2020" name="Arch. Microbiol.">
        <title>The genome sequence of the giant phototrophic gammaproteobacterium Thiospirillum jenense gives insight into its physiological properties and phylogenetic relationships.</title>
        <authorList>
            <person name="Imhoff J.F."/>
            <person name="Meyer T.E."/>
            <person name="Kyndt J.A."/>
        </authorList>
    </citation>
    <scope>NUCLEOTIDE SEQUENCE [LARGE SCALE GENOMIC DNA]</scope>
    <source>
        <strain evidence="2 3">DSM 216</strain>
    </source>
</reference>
<dbReference type="Pfam" id="PF00535">
    <property type="entry name" value="Glycos_transf_2"/>
    <property type="match status" value="1"/>
</dbReference>
<accession>A0A839HGD9</accession>
<dbReference type="RefSeq" id="WP_182583619.1">
    <property type="nucleotide sequence ID" value="NZ_JABVCQ010000012.1"/>
</dbReference>
<keyword evidence="3" id="KW-1185">Reference proteome</keyword>
<evidence type="ECO:0000259" key="1">
    <source>
        <dbReference type="Pfam" id="PF00535"/>
    </source>
</evidence>
<gene>
    <name evidence="2" type="ORF">HUK38_07060</name>
</gene>
<dbReference type="GO" id="GO:0016740">
    <property type="term" value="F:transferase activity"/>
    <property type="evidence" value="ECO:0007669"/>
    <property type="project" value="UniProtKB-KW"/>
</dbReference>
<dbReference type="Pfam" id="PF13489">
    <property type="entry name" value="Methyltransf_23"/>
    <property type="match status" value="1"/>
</dbReference>
<dbReference type="PANTHER" id="PTHR43179:SF7">
    <property type="entry name" value="RHAMNOSYLTRANSFERASE WBBL"/>
    <property type="match status" value="1"/>
</dbReference>
<sequence>MGIPSLHVEHAFTTQNPFTIHSSLYADFLAVANHRSLEAYADFGFDLSRIFVTGAPHADVYSQLKKQKLTTRIYIIEKYKFNPDRPIIVFGTTWHGYFTSFSDPLVFEKTIKHFFSACKQLFDKGIQANFVIKDRPQNAFKATTLETISNLAKNCGVEDFFYVLADTAEIVTIADVVVAVDSGLLIEALIAETPAINLMYELGLILGPCFDVNSGVIEVEPQHLACEIERLIIDKHYREQHVQQMRDSASYHNLGVDGRATERVAALMAKLAKKIKKPSRSSLPLQPPHYVWQALSARTATLDDVSIDYYSGVCHELIALLKHPPQYVLDMGCAADATGAEIKRQYPDTIVIGVELNQTAAKIAQIKLDQVIVESIEKLDFTEHAIPLNSIDTVFFGDVLEHLYNPWAVLENLKPYLTADAQVLVSLPNSRHFSLLSDLAHGNWTYREAGLLDVTHIRFFTLNEIHKFFSETGYIVDEIGSVVISKLDFIVENPQTHTEEKKVIDLSTVTPGDNLTIGKLTLNDLTEQDIFELQAFQILIRARPANNQQSESEKLLDNTAPAEETYATWRERHRLTPATIQRLLISQPEIIDSPDRGVHFFLFVYNDDDYQLLADTIDSLAAQIPAYWHLTIISPLSCPNALFETESMLDWVTVTDPTQFNHAIKTAFTQSPYSWLMIGTAGIRLDPGFICYLLLTAQQHSTWRCVYCDEDHLSSDGQTLNPDCKPAVNLELLRSSAYIGQAVLVHRELWQALETELLTSPRAWAFYAALRAIELYGNKGLGHIDELLLTVPEDLNNAPEDWIKTAQPILQSHLTRCGINASVCPGLLPDRFFVDYQLSYQPRVSILVAIESNAAPLSVCLDSILQNTLYPHYEIIIADTQLGDATTRESFAQLPHRDPRIQVIAAPYGSDLAIQFNYAAEAAQGEFFIFLTATAVIAQDHWVEQLLALAIQNDVGAVGCRVIDPQQHIIHAGVIIGMGNGAQALGGAQLLNQPGYLGRLQVTQEYSAVAVPGLCVRHDVFAAMGGFNQQTFSQHYYDVDLCLQLRQQGYRIIWTPHVTLIQQINDSTQDAASTAVNEKLTQQFNQRWLNIYQNDPAHHRYLSVRDTDWVIDGVMDVPWHPILEPLPRVVALLPERAAIEQRVIAPLMALTSAEQLCHFICSAEFGKQRVLPSATELVRARPTTLLVHRAFINTSQAVLADYAAVLPELFRVFTVEDTLLTLLHNEALSETENPKLFAQVTAIAQLCQRLIVPNTQAAKLLANFHSDIVVLPPYLPQAHWGAIEPRKQIKKWRKLRVGWFAPRFGWVGREKELAVLQPLFAALPQLAREIDWVFIGWNPPEAQAIQAEIYPHQIKTPTALRDLDLDGCVAPHLPPTARLMEQLWQWGAMGYAVLAAETPLTTSFPVSTIPNETAAWTETLHQYTQQHHTLITAAEPFHHWVINEALLETDDHLSAWLDALLAR</sequence>
<evidence type="ECO:0000313" key="3">
    <source>
        <dbReference type="Proteomes" id="UP000548632"/>
    </source>
</evidence>
<feature type="domain" description="Glycosyltransferase 2-like" evidence="1">
    <location>
        <begin position="854"/>
        <end position="964"/>
    </location>
</feature>
<comment type="caution">
    <text evidence="2">The sequence shown here is derived from an EMBL/GenBank/DDBJ whole genome shotgun (WGS) entry which is preliminary data.</text>
</comment>
<dbReference type="Gene3D" id="3.40.50.150">
    <property type="entry name" value="Vaccinia Virus protein VP39"/>
    <property type="match status" value="1"/>
</dbReference>
<keyword evidence="2" id="KW-0808">Transferase</keyword>